<gene>
    <name evidence="2" type="ORF">CSUI_003502</name>
</gene>
<evidence type="ECO:0000313" key="3">
    <source>
        <dbReference type="Proteomes" id="UP000221165"/>
    </source>
</evidence>
<proteinExistence type="predicted"/>
<feature type="transmembrane region" description="Helical" evidence="1">
    <location>
        <begin position="16"/>
        <end position="36"/>
    </location>
</feature>
<sequence>MPIQLIMMMVMIRSSLFFSFFVSFLDSFCCVVIFLSNDFHESFFYCRLLTFRIFILSFFLFKALTLEDLQLPPHFSFPLLLLPLLLLPFLFGPLLFMIYPFHPRCLYQGV</sequence>
<dbReference type="RefSeq" id="XP_067924325.1">
    <property type="nucleotide sequence ID" value="XM_068063699.1"/>
</dbReference>
<name>A0A2C6L428_9APIC</name>
<keyword evidence="1" id="KW-0472">Membrane</keyword>
<reference evidence="2 3" key="1">
    <citation type="journal article" date="2017" name="Int. J. Parasitol.">
        <title>The genome of the protozoan parasite Cystoisospora suis and a reverse vaccinology approach to identify vaccine candidates.</title>
        <authorList>
            <person name="Palmieri N."/>
            <person name="Shrestha A."/>
            <person name="Ruttkowski B."/>
            <person name="Beck T."/>
            <person name="Vogl C."/>
            <person name="Tomley F."/>
            <person name="Blake D.P."/>
            <person name="Joachim A."/>
        </authorList>
    </citation>
    <scope>NUCLEOTIDE SEQUENCE [LARGE SCALE GENOMIC DNA]</scope>
    <source>
        <strain evidence="2 3">Wien I</strain>
    </source>
</reference>
<dbReference type="Proteomes" id="UP000221165">
    <property type="component" value="Unassembled WGS sequence"/>
</dbReference>
<dbReference type="GeneID" id="94426910"/>
<keyword evidence="1" id="KW-0812">Transmembrane</keyword>
<protein>
    <recommendedName>
        <fullName evidence="4">Transmembrane protein</fullName>
    </recommendedName>
</protein>
<evidence type="ECO:0008006" key="4">
    <source>
        <dbReference type="Google" id="ProtNLM"/>
    </source>
</evidence>
<dbReference type="VEuPathDB" id="ToxoDB:CSUI_003502"/>
<organism evidence="2 3">
    <name type="scientific">Cystoisospora suis</name>
    <dbReference type="NCBI Taxonomy" id="483139"/>
    <lineage>
        <taxon>Eukaryota</taxon>
        <taxon>Sar</taxon>
        <taxon>Alveolata</taxon>
        <taxon>Apicomplexa</taxon>
        <taxon>Conoidasida</taxon>
        <taxon>Coccidia</taxon>
        <taxon>Eucoccidiorida</taxon>
        <taxon>Eimeriorina</taxon>
        <taxon>Sarcocystidae</taxon>
        <taxon>Cystoisospora</taxon>
    </lineage>
</organism>
<dbReference type="AlphaFoldDB" id="A0A2C6L428"/>
<evidence type="ECO:0000313" key="2">
    <source>
        <dbReference type="EMBL" id="PHJ22648.1"/>
    </source>
</evidence>
<accession>A0A2C6L428</accession>
<dbReference type="EMBL" id="MIGC01001572">
    <property type="protein sequence ID" value="PHJ22648.1"/>
    <property type="molecule type" value="Genomic_DNA"/>
</dbReference>
<keyword evidence="3" id="KW-1185">Reference proteome</keyword>
<keyword evidence="1" id="KW-1133">Transmembrane helix</keyword>
<feature type="transmembrane region" description="Helical" evidence="1">
    <location>
        <begin position="42"/>
        <end position="65"/>
    </location>
</feature>
<feature type="transmembrane region" description="Helical" evidence="1">
    <location>
        <begin position="77"/>
        <end position="99"/>
    </location>
</feature>
<comment type="caution">
    <text evidence="2">The sequence shown here is derived from an EMBL/GenBank/DDBJ whole genome shotgun (WGS) entry which is preliminary data.</text>
</comment>
<evidence type="ECO:0000256" key="1">
    <source>
        <dbReference type="SAM" id="Phobius"/>
    </source>
</evidence>